<dbReference type="GO" id="GO:0030289">
    <property type="term" value="C:protein phosphatase 4 complex"/>
    <property type="evidence" value="ECO:0007669"/>
    <property type="project" value="InterPro"/>
</dbReference>
<feature type="compositionally biased region" description="Basic and acidic residues" evidence="2">
    <location>
        <begin position="208"/>
        <end position="247"/>
    </location>
</feature>
<sequence>MPFQGQKVKMVERKLQEIVFHDPADYEFMLKEFKEPTKDEVTKNAKGIREHANSLLEEYFTFVAHRGQTLYDWSICRNAFVWKLKTVIEDMINREFEKENDENEPVKPMNNSEYYNRVRDEIMAKAEGFEAAPFTIQRLAELLIEPTRHYNAIGKFLRAVEKTVNVVTCVNPFGDRLAKSTEDSDEEEEPIVHVENSFIVSVDELDEPVAKKRKESDEEVENGKKTPRSNEKTEEPKDESSRESEVI</sequence>
<dbReference type="GO" id="GO:0019888">
    <property type="term" value="F:protein phosphatase regulator activity"/>
    <property type="evidence" value="ECO:0007669"/>
    <property type="project" value="InterPro"/>
</dbReference>
<dbReference type="AlphaFoldDB" id="A0A1I7SMR5"/>
<evidence type="ECO:0000313" key="3">
    <source>
        <dbReference type="Proteomes" id="UP000095284"/>
    </source>
</evidence>
<dbReference type="PANTHER" id="PTHR16487">
    <property type="entry name" value="PPP4R2-RELATED PROTEIN"/>
    <property type="match status" value="1"/>
</dbReference>
<dbReference type="InterPro" id="IPR015267">
    <property type="entry name" value="PPP4R2"/>
</dbReference>
<dbReference type="GO" id="GO:0005737">
    <property type="term" value="C:cytoplasm"/>
    <property type="evidence" value="ECO:0007669"/>
    <property type="project" value="TreeGrafter"/>
</dbReference>
<organism evidence="3 4">
    <name type="scientific">Bursaphelenchus xylophilus</name>
    <name type="common">Pinewood nematode worm</name>
    <name type="synonym">Aphelenchoides xylophilus</name>
    <dbReference type="NCBI Taxonomy" id="6326"/>
    <lineage>
        <taxon>Eukaryota</taxon>
        <taxon>Metazoa</taxon>
        <taxon>Ecdysozoa</taxon>
        <taxon>Nematoda</taxon>
        <taxon>Chromadorea</taxon>
        <taxon>Rhabditida</taxon>
        <taxon>Tylenchina</taxon>
        <taxon>Tylenchomorpha</taxon>
        <taxon>Aphelenchoidea</taxon>
        <taxon>Aphelenchoididae</taxon>
        <taxon>Bursaphelenchus</taxon>
    </lineage>
</organism>
<feature type="region of interest" description="Disordered" evidence="2">
    <location>
        <begin position="176"/>
        <end position="247"/>
    </location>
</feature>
<evidence type="ECO:0000256" key="1">
    <source>
        <dbReference type="ARBA" id="ARBA00009207"/>
    </source>
</evidence>
<dbReference type="GO" id="GO:0005634">
    <property type="term" value="C:nucleus"/>
    <property type="evidence" value="ECO:0007669"/>
    <property type="project" value="TreeGrafter"/>
</dbReference>
<evidence type="ECO:0000256" key="2">
    <source>
        <dbReference type="SAM" id="MobiDB-lite"/>
    </source>
</evidence>
<dbReference type="WBParaSite" id="BXY_1435100.1">
    <property type="protein sequence ID" value="BXY_1435100.1"/>
    <property type="gene ID" value="BXY_1435100"/>
</dbReference>
<comment type="similarity">
    <text evidence="1">Belongs to the PPP4R2 family.</text>
</comment>
<accession>A0A1I7SMR5</accession>
<dbReference type="eggNOG" id="KOG3175">
    <property type="taxonomic scope" value="Eukaryota"/>
</dbReference>
<reference evidence="4" key="1">
    <citation type="submission" date="2016-11" db="UniProtKB">
        <authorList>
            <consortium name="WormBaseParasite"/>
        </authorList>
    </citation>
    <scope>IDENTIFICATION</scope>
</reference>
<dbReference type="Proteomes" id="UP000095284">
    <property type="component" value="Unplaced"/>
</dbReference>
<dbReference type="Pfam" id="PF09184">
    <property type="entry name" value="PPP4R2"/>
    <property type="match status" value="1"/>
</dbReference>
<evidence type="ECO:0000313" key="4">
    <source>
        <dbReference type="WBParaSite" id="BXY_1435100.1"/>
    </source>
</evidence>
<name>A0A1I7SMR5_BURXY</name>
<dbReference type="PANTHER" id="PTHR16487:SF0">
    <property type="entry name" value="PROTEIN PHOSPHATASE 4 REGULATORY SUBUNIT 2-RELATED"/>
    <property type="match status" value="1"/>
</dbReference>
<proteinExistence type="inferred from homology"/>
<protein>
    <submittedName>
        <fullName evidence="4">Uncharacterized protein</fullName>
    </submittedName>
</protein>